<dbReference type="Proteomes" id="UP000269847">
    <property type="component" value="Chromosome"/>
</dbReference>
<proteinExistence type="predicted"/>
<evidence type="ECO:0000313" key="1">
    <source>
        <dbReference type="EMBL" id="AYF80725.1"/>
    </source>
</evidence>
<accession>A0A9W3V8P0</accession>
<name>A0A9W3V8P0_BACTU</name>
<dbReference type="AlphaFoldDB" id="A0A9W3V8P0"/>
<organism evidence="1 2">
    <name type="scientific">Bacillus thuringiensis</name>
    <dbReference type="NCBI Taxonomy" id="1428"/>
    <lineage>
        <taxon>Bacteria</taxon>
        <taxon>Bacillati</taxon>
        <taxon>Bacillota</taxon>
        <taxon>Bacilli</taxon>
        <taxon>Bacillales</taxon>
        <taxon>Bacillaceae</taxon>
        <taxon>Bacillus</taxon>
        <taxon>Bacillus cereus group</taxon>
    </lineage>
</organism>
<evidence type="ECO:0000313" key="2">
    <source>
        <dbReference type="Proteomes" id="UP000269847"/>
    </source>
</evidence>
<protein>
    <submittedName>
        <fullName evidence="1">Uncharacterized protein</fullName>
    </submittedName>
</protein>
<dbReference type="EMBL" id="CP032608">
    <property type="protein sequence ID" value="AYF80725.1"/>
    <property type="molecule type" value="Genomic_DNA"/>
</dbReference>
<gene>
    <name evidence="1" type="ORF">D7J84_05565</name>
</gene>
<reference evidence="1 2" key="1">
    <citation type="submission" date="2018-09" db="EMBL/GenBank/DDBJ databases">
        <title>Complete genome of Bacillus thuringiensis strain QZL38.</title>
        <authorList>
            <person name="Song F."/>
        </authorList>
    </citation>
    <scope>NUCLEOTIDE SEQUENCE [LARGE SCALE GENOMIC DNA]</scope>
    <source>
        <strain evidence="1 2">QZL38</strain>
    </source>
</reference>
<sequence>MKNLWEVSSKRVESYCSSTAEVSVIMLHSSGIHGRVFSTSRKFTVYFLQNLLYNDYRSYLLKVIVVYYKLLLT</sequence>